<evidence type="ECO:0000313" key="1">
    <source>
        <dbReference type="EMBL" id="PSF38435.1"/>
    </source>
</evidence>
<organism evidence="1 2">
    <name type="scientific">Aphanothece hegewaldii CCALA 016</name>
    <dbReference type="NCBI Taxonomy" id="2107694"/>
    <lineage>
        <taxon>Bacteria</taxon>
        <taxon>Bacillati</taxon>
        <taxon>Cyanobacteriota</taxon>
        <taxon>Cyanophyceae</taxon>
        <taxon>Oscillatoriophycideae</taxon>
        <taxon>Chroococcales</taxon>
        <taxon>Aphanothecaceae</taxon>
        <taxon>Aphanothece</taxon>
    </lineage>
</organism>
<reference evidence="1 2" key="1">
    <citation type="submission" date="2018-03" db="EMBL/GenBank/DDBJ databases">
        <title>The ancient ancestry and fast evolution of plastids.</title>
        <authorList>
            <person name="Moore K.R."/>
            <person name="Magnabosco C."/>
            <person name="Momper L."/>
            <person name="Gold D.A."/>
            <person name="Bosak T."/>
            <person name="Fournier G.P."/>
        </authorList>
    </citation>
    <scope>NUCLEOTIDE SEQUENCE [LARGE SCALE GENOMIC DNA]</scope>
    <source>
        <strain evidence="1 2">CCALA 016</strain>
    </source>
</reference>
<evidence type="ECO:0000313" key="2">
    <source>
        <dbReference type="Proteomes" id="UP000239001"/>
    </source>
</evidence>
<dbReference type="Proteomes" id="UP000239001">
    <property type="component" value="Unassembled WGS sequence"/>
</dbReference>
<protein>
    <submittedName>
        <fullName evidence="1">Uncharacterized protein</fullName>
    </submittedName>
</protein>
<comment type="caution">
    <text evidence="1">The sequence shown here is derived from an EMBL/GenBank/DDBJ whole genome shotgun (WGS) entry which is preliminary data.</text>
</comment>
<accession>A0A2T1M183</accession>
<dbReference type="EMBL" id="PXOH01000004">
    <property type="protein sequence ID" value="PSF38435.1"/>
    <property type="molecule type" value="Genomic_DNA"/>
</dbReference>
<name>A0A2T1M183_9CHRO</name>
<proteinExistence type="predicted"/>
<dbReference type="AlphaFoldDB" id="A0A2T1M183"/>
<dbReference type="RefSeq" id="WP_106455878.1">
    <property type="nucleotide sequence ID" value="NZ_PXOH01000004.1"/>
</dbReference>
<gene>
    <name evidence="1" type="ORF">C7H19_05470</name>
</gene>
<keyword evidence="2" id="KW-1185">Reference proteome</keyword>
<sequence length="425" mass="49150">MTLASPQGNTKHTREEEQLLYDYLLDSVQRETPEILLEDFRRLFIEGRGYRNAQVYMALERIVKAKDAEFSFYHFFNRCCHILINRWQMSPQHQPAIPELVGLLENLAPARQGHHGTANSLRQLVKNFTLSEHYVKLQRLARIISSKYSEKSSTSVGTLINRYPYLYDHCLLGDESSQEHQQTVRHIKSKTERRFEVNLSRYVTYKVRLAQLSNSSDFSAEAGRIIQPVKNPTLLSDRELNRALKQYVGNVDNGHTYRDLSQSFLTQTAYVPTYQAFKDELYEYLITSADYGKGQFNRKLYDVLQNTLPQCNHQKPSEFLVLRTSSQLLNYLIVESPQKPEHYIFIDMITNMGVTGTVGLLLKLVLMCRKVKPYLDKRLSILFNHYEGFSSDGVPWLIKSLENVQVGFSIHFGKADLSCLKQIGS</sequence>
<reference evidence="1 2" key="2">
    <citation type="submission" date="2018-03" db="EMBL/GenBank/DDBJ databases">
        <authorList>
            <person name="Keele B.F."/>
        </authorList>
    </citation>
    <scope>NUCLEOTIDE SEQUENCE [LARGE SCALE GENOMIC DNA]</scope>
    <source>
        <strain evidence="1 2">CCALA 016</strain>
    </source>
</reference>
<dbReference type="OrthoDB" id="580965at2"/>